<evidence type="ECO:0000256" key="2">
    <source>
        <dbReference type="PROSITE-ProRule" id="PRU00169"/>
    </source>
</evidence>
<feature type="domain" description="Response regulatory" evidence="3">
    <location>
        <begin position="3"/>
        <end position="117"/>
    </location>
</feature>
<evidence type="ECO:0000256" key="1">
    <source>
        <dbReference type="ARBA" id="ARBA00022553"/>
    </source>
</evidence>
<reference evidence="5" key="1">
    <citation type="submission" date="2017-09" db="EMBL/GenBank/DDBJ databases">
        <title>Depth-based differentiation of microbial function through sediment-hosted aquifers and enrichment of novel symbionts in the deep terrestrial subsurface.</title>
        <authorList>
            <person name="Probst A.J."/>
            <person name="Ladd B."/>
            <person name="Jarett J.K."/>
            <person name="Geller-Mcgrath D.E."/>
            <person name="Sieber C.M.K."/>
            <person name="Emerson J.B."/>
            <person name="Anantharaman K."/>
            <person name="Thomas B.C."/>
            <person name="Malmstrom R."/>
            <person name="Stieglmeier M."/>
            <person name="Klingl A."/>
            <person name="Woyke T."/>
            <person name="Ryan C.M."/>
            <person name="Banfield J.F."/>
        </authorList>
    </citation>
    <scope>NUCLEOTIDE SEQUENCE [LARGE SCALE GENOMIC DNA]</scope>
</reference>
<dbReference type="PANTHER" id="PTHR44591:SF25">
    <property type="entry name" value="CHEMOTAXIS TWO-COMPONENT RESPONSE REGULATOR"/>
    <property type="match status" value="1"/>
</dbReference>
<dbReference type="Gene3D" id="3.40.50.2300">
    <property type="match status" value="1"/>
</dbReference>
<accession>A0A2M8L6X9</accession>
<comment type="caution">
    <text evidence="4">The sequence shown here is derived from an EMBL/GenBank/DDBJ whole genome shotgun (WGS) entry which is preliminary data.</text>
</comment>
<organism evidence="4 5">
    <name type="scientific">Candidatus Shapirobacteria bacterium CG10_big_fil_rev_8_21_14_0_10_48_15</name>
    <dbReference type="NCBI Taxonomy" id="1974484"/>
    <lineage>
        <taxon>Bacteria</taxon>
        <taxon>Candidatus Shapironibacteriota</taxon>
    </lineage>
</organism>
<dbReference type="GO" id="GO:0000160">
    <property type="term" value="P:phosphorelay signal transduction system"/>
    <property type="evidence" value="ECO:0007669"/>
    <property type="project" value="InterPro"/>
</dbReference>
<dbReference type="SUPFAM" id="SSF52172">
    <property type="entry name" value="CheY-like"/>
    <property type="match status" value="1"/>
</dbReference>
<keyword evidence="1 2" id="KW-0597">Phosphoprotein</keyword>
<dbReference type="InterPro" id="IPR011006">
    <property type="entry name" value="CheY-like_superfamily"/>
</dbReference>
<dbReference type="PROSITE" id="PS50110">
    <property type="entry name" value="RESPONSE_REGULATORY"/>
    <property type="match status" value="1"/>
</dbReference>
<dbReference type="SMART" id="SM00448">
    <property type="entry name" value="REC"/>
    <property type="match status" value="1"/>
</dbReference>
<protein>
    <submittedName>
        <fullName evidence="4">Response regulator</fullName>
    </submittedName>
</protein>
<name>A0A2M8L6X9_9BACT</name>
<evidence type="ECO:0000313" key="4">
    <source>
        <dbReference type="EMBL" id="PJE69993.1"/>
    </source>
</evidence>
<feature type="modified residue" description="4-aspartylphosphate" evidence="2">
    <location>
        <position position="51"/>
    </location>
</feature>
<dbReference type="Pfam" id="PF00072">
    <property type="entry name" value="Response_reg"/>
    <property type="match status" value="1"/>
</dbReference>
<dbReference type="InterPro" id="IPR001789">
    <property type="entry name" value="Sig_transdc_resp-reg_receiver"/>
</dbReference>
<dbReference type="InterPro" id="IPR050595">
    <property type="entry name" value="Bact_response_regulator"/>
</dbReference>
<evidence type="ECO:0000259" key="3">
    <source>
        <dbReference type="PROSITE" id="PS50110"/>
    </source>
</evidence>
<proteinExistence type="predicted"/>
<sequence>MARILIVDDDVLSTKIYLAKLNNDHHEVVLCQNGQDALAKIITKFDLVLLDIMMPKMDGIALLKEIQKGPNRLTPVLVYTNLISEKVKQEALANGAKEFLLKADYSPAQILAKFDQYLPRAA</sequence>
<dbReference type="Proteomes" id="UP000231579">
    <property type="component" value="Unassembled WGS sequence"/>
</dbReference>
<gene>
    <name evidence="4" type="ORF">COU97_02150</name>
</gene>
<evidence type="ECO:0000313" key="5">
    <source>
        <dbReference type="Proteomes" id="UP000231579"/>
    </source>
</evidence>
<dbReference type="PANTHER" id="PTHR44591">
    <property type="entry name" value="STRESS RESPONSE REGULATOR PROTEIN 1"/>
    <property type="match status" value="1"/>
</dbReference>
<dbReference type="AlphaFoldDB" id="A0A2M8L6X9"/>
<dbReference type="EMBL" id="PFEM01000031">
    <property type="protein sequence ID" value="PJE69993.1"/>
    <property type="molecule type" value="Genomic_DNA"/>
</dbReference>